<evidence type="ECO:0000313" key="8">
    <source>
        <dbReference type="Proteomes" id="UP000183832"/>
    </source>
</evidence>
<reference evidence="7 8" key="1">
    <citation type="submission" date="2015-04" db="EMBL/GenBank/DDBJ databases">
        <authorList>
            <person name="Syromyatnikov M.Y."/>
            <person name="Popov V.N."/>
        </authorList>
    </citation>
    <scope>NUCLEOTIDE SEQUENCE [LARGE SCALE GENOMIC DNA]</scope>
</reference>
<dbReference type="OrthoDB" id="1063785at2759"/>
<dbReference type="GO" id="GO:0005615">
    <property type="term" value="C:extracellular space"/>
    <property type="evidence" value="ECO:0007669"/>
    <property type="project" value="InterPro"/>
</dbReference>
<dbReference type="InterPro" id="IPR023796">
    <property type="entry name" value="Serpin_dom"/>
</dbReference>
<dbReference type="SMART" id="SM00093">
    <property type="entry name" value="SERPIN"/>
    <property type="match status" value="1"/>
</dbReference>
<feature type="domain" description="Serpin" evidence="6">
    <location>
        <begin position="1092"/>
        <end position="1526"/>
    </location>
</feature>
<protein>
    <submittedName>
        <fullName evidence="7">CLUMA_CG004962, isoform A</fullName>
    </submittedName>
</protein>
<dbReference type="Gene3D" id="2.30.39.10">
    <property type="entry name" value="Alpha-1-antitrypsin, domain 1"/>
    <property type="match status" value="1"/>
</dbReference>
<dbReference type="InterPro" id="IPR042178">
    <property type="entry name" value="Serpin_sf_1"/>
</dbReference>
<name>A0A1J1HVA8_9DIPT</name>
<dbReference type="EMBL" id="CVRI01000020">
    <property type="protein sequence ID" value="CRK91284.1"/>
    <property type="molecule type" value="Genomic_DNA"/>
</dbReference>
<organism evidence="7 8">
    <name type="scientific">Clunio marinus</name>
    <dbReference type="NCBI Taxonomy" id="568069"/>
    <lineage>
        <taxon>Eukaryota</taxon>
        <taxon>Metazoa</taxon>
        <taxon>Ecdysozoa</taxon>
        <taxon>Arthropoda</taxon>
        <taxon>Hexapoda</taxon>
        <taxon>Insecta</taxon>
        <taxon>Pterygota</taxon>
        <taxon>Neoptera</taxon>
        <taxon>Endopterygota</taxon>
        <taxon>Diptera</taxon>
        <taxon>Nematocera</taxon>
        <taxon>Chironomoidea</taxon>
        <taxon>Chironomidae</taxon>
        <taxon>Clunio</taxon>
    </lineage>
</organism>
<feature type="region of interest" description="Disordered" evidence="5">
    <location>
        <begin position="1"/>
        <end position="21"/>
    </location>
</feature>
<gene>
    <name evidence="7" type="ORF">CLUMA_CG004962</name>
</gene>
<evidence type="ECO:0000256" key="5">
    <source>
        <dbReference type="SAM" id="MobiDB-lite"/>
    </source>
</evidence>
<dbReference type="Proteomes" id="UP000183832">
    <property type="component" value="Unassembled WGS sequence"/>
</dbReference>
<dbReference type="PROSITE" id="PS00284">
    <property type="entry name" value="SERPIN"/>
    <property type="match status" value="1"/>
</dbReference>
<keyword evidence="3" id="KW-0722">Serine protease inhibitor</keyword>
<feature type="region of interest" description="Disordered" evidence="5">
    <location>
        <begin position="249"/>
        <end position="284"/>
    </location>
</feature>
<feature type="region of interest" description="Disordered" evidence="5">
    <location>
        <begin position="476"/>
        <end position="495"/>
    </location>
</feature>
<evidence type="ECO:0000256" key="3">
    <source>
        <dbReference type="ARBA" id="ARBA00022900"/>
    </source>
</evidence>
<evidence type="ECO:0000259" key="6">
    <source>
        <dbReference type="SMART" id="SM00093"/>
    </source>
</evidence>
<dbReference type="InterPro" id="IPR036186">
    <property type="entry name" value="Serpin_sf"/>
</dbReference>
<proteinExistence type="inferred from homology"/>
<feature type="region of interest" description="Disordered" evidence="5">
    <location>
        <begin position="514"/>
        <end position="543"/>
    </location>
</feature>
<evidence type="ECO:0000256" key="4">
    <source>
        <dbReference type="RuleBase" id="RU000411"/>
    </source>
</evidence>
<comment type="similarity">
    <text evidence="1 4">Belongs to the serpin family.</text>
</comment>
<dbReference type="Pfam" id="PF00079">
    <property type="entry name" value="Serpin"/>
    <property type="match status" value="2"/>
</dbReference>
<dbReference type="InterPro" id="IPR042185">
    <property type="entry name" value="Serpin_sf_2"/>
</dbReference>
<accession>A0A1J1HVA8</accession>
<dbReference type="STRING" id="568069.A0A1J1HVA8"/>
<feature type="compositionally biased region" description="Low complexity" evidence="5">
    <location>
        <begin position="522"/>
        <end position="535"/>
    </location>
</feature>
<dbReference type="Gene3D" id="3.30.497.10">
    <property type="entry name" value="Antithrombin, subunit I, domain 2"/>
    <property type="match status" value="1"/>
</dbReference>
<dbReference type="PANTHER" id="PTHR11461:SF211">
    <property type="entry name" value="GH10112P-RELATED"/>
    <property type="match status" value="1"/>
</dbReference>
<evidence type="ECO:0000256" key="1">
    <source>
        <dbReference type="ARBA" id="ARBA00009500"/>
    </source>
</evidence>
<keyword evidence="2" id="KW-0646">Protease inhibitor</keyword>
<dbReference type="GO" id="GO:0004867">
    <property type="term" value="F:serine-type endopeptidase inhibitor activity"/>
    <property type="evidence" value="ECO:0007669"/>
    <property type="project" value="UniProtKB-KW"/>
</dbReference>
<dbReference type="PANTHER" id="PTHR11461">
    <property type="entry name" value="SERINE PROTEASE INHIBITOR, SERPIN"/>
    <property type="match status" value="1"/>
</dbReference>
<feature type="compositionally biased region" description="Low complexity" evidence="5">
    <location>
        <begin position="275"/>
        <end position="284"/>
    </location>
</feature>
<keyword evidence="8" id="KW-1185">Reference proteome</keyword>
<evidence type="ECO:0000256" key="2">
    <source>
        <dbReference type="ARBA" id="ARBA00022690"/>
    </source>
</evidence>
<evidence type="ECO:0000313" key="7">
    <source>
        <dbReference type="EMBL" id="CRK91284.1"/>
    </source>
</evidence>
<sequence length="1530" mass="169719">MGLTIAFPTTHEDEEMDGEKSRKIIGQSVVTSVSVIMNGDGEAPHFTDAVGKTVPRPFVPPQVASPINLLNPDRYEFYTFNDSGELVKRLMTLKEIQSIVANGNGAVIGDNEPEAQSVLLNAIPMTNQGAETNVQDIVDNVQSVLSQEIENNKNISTIPSQLLDTPDVSSSWSMILPAIFGNTGDEILPHKPINMTPETDILDTTTTNLPPLTKTTTVKVTTKTTKAPTKVTVPLTKVPATTAKTTTKIKQTVKAKPKPTTTVRLSSTTPKPIETKTSTMKPKVVTTTKKIIRKPTTIPSRGNPTAASRPHLTNSPIIIEYIDRRPSHGSKPEVIKIEYKTQRVTQAPILLNDQLFIDEEDPIVKNLPSTTSTTTEIPIVENESNEPLYEKLELTTMKTKEEMSGNSEIMTTIEKFIQHQTDGKTKKPIEKLDVLGFDDDDETEIKLNETLESKKTVTQSEYVTKAATVASVLSTKYAERQTTPPPTDDDEENDTTVPTILSEALSDVIKLMMNEKEEKKTSTTSTTTSKPSTTTQKDVATEPSEQDLNKLLHHYEDLQRDQFDQLEALSMLSENVETTTQKINEDKIITTISVPSSTALPEMTVVKETSSVSIKKDETTQENNSEMITTKDESEKVVTTTNPPDSTFTTFFSVVDDDETTTEMDLGKFTTVQSVVSVTEKRVSDRKDETYTTNSPYESEEEPIDIMSDVLNAIGIASDLEDDPSNERLKNVYGGESQESDEVESVISSLSSTLDKTIVADVDTDFTLTSKLASSLISVADTISETLTGGDEESEEITKVIPTTFSTVSKNNAATKNVLTTEKVTEKSEEIMTTTINPMTVKELEEATIEPERILEVEIPTTDSIELTTIEEETTEKIQEKEQQVVIRKDSSLEEIDYITPPTHTSMKLPLSEGNFIKIDNIESTKLSGFKNKGQDINEHIKPIYVAVRSTTTEKSANSLPAAPSLSDEDVEMSDEMITERVPLIEATKVPDSVHLSSSEDNLVEIKVHTKSPPITTVVSTTEDRPLTTSELSWNIQAIKENIKNSQQQPRPQSPVVDLTASSKEALGLAATTANLNSDLSGFSKLCNELAFTFWKSITADGISQARSVIISPFALTSMLSMIFLGARGQTSGEMNDLLRLDDMVTFNPHVVFRNISESIEQSRKSGISAASFVRELYSDRSKGKLLPYFKEKAQQFYAANVEEVNFEVVNDIIRRRTNLLVKRHTYNKINEYLKTNNIWVNEPLAAVSANVFLTDCTGATTNDRDGEMFFQVSPAIRQRRLVPIPAAVYRSGFTAGYDPILDATAVAFGDELQSTVMVMPGQQGSSIPGDNLERLESAFMDSSNNVWGRLLTTFMERPGLEVQIPRFSHRSLINATFALQQMGLKDIFDANKADLRGLTGAKSNDLFFSDMLQINQFSTCGEDKIGDSHHIEIYPSPALKRDVNVNDDVDDVEEEDEKLEVASTDNTQLFYDPIYDSRYINVPLPLRPRQARLPENPRLRFDRPFLYFVRHNPTGIILFMGRFNPRLLP</sequence>
<dbReference type="SUPFAM" id="SSF56574">
    <property type="entry name" value="Serpins"/>
    <property type="match status" value="1"/>
</dbReference>
<dbReference type="InterPro" id="IPR000215">
    <property type="entry name" value="Serpin_fam"/>
</dbReference>
<dbReference type="InterPro" id="IPR023795">
    <property type="entry name" value="Serpin_CS"/>
</dbReference>